<protein>
    <submittedName>
        <fullName evidence="2">Uncharacterized protein</fullName>
    </submittedName>
</protein>
<dbReference type="KEGG" id="tve:TRV_08159"/>
<feature type="region of interest" description="Disordered" evidence="1">
    <location>
        <begin position="147"/>
        <end position="168"/>
    </location>
</feature>
<accession>D4DLT5</accession>
<dbReference type="RefSeq" id="XP_003017830.1">
    <property type="nucleotide sequence ID" value="XM_003017784.1"/>
</dbReference>
<reference evidence="3" key="1">
    <citation type="journal article" date="2011" name="Genome Biol.">
        <title>Comparative and functional genomics provide insights into the pathogenicity of dermatophytic fungi.</title>
        <authorList>
            <person name="Burmester A."/>
            <person name="Shelest E."/>
            <person name="Gloeckner G."/>
            <person name="Heddergott C."/>
            <person name="Schindler S."/>
            <person name="Staib P."/>
            <person name="Heidel A."/>
            <person name="Felder M."/>
            <person name="Petzold A."/>
            <person name="Szafranski K."/>
            <person name="Feuermann M."/>
            <person name="Pedruzzi I."/>
            <person name="Priebe S."/>
            <person name="Groth M."/>
            <person name="Winkler R."/>
            <person name="Li W."/>
            <person name="Kniemeyer O."/>
            <person name="Schroeckh V."/>
            <person name="Hertweck C."/>
            <person name="Hube B."/>
            <person name="White T.C."/>
            <person name="Platzer M."/>
            <person name="Guthke R."/>
            <person name="Heitman J."/>
            <person name="Woestemeyer J."/>
            <person name="Zipfel P.F."/>
            <person name="Monod M."/>
            <person name="Brakhage A.A."/>
        </authorList>
    </citation>
    <scope>NUCLEOTIDE SEQUENCE [LARGE SCALE GENOMIC DNA]</scope>
    <source>
        <strain evidence="3">HKI 0517</strain>
    </source>
</reference>
<dbReference type="Proteomes" id="UP000008383">
    <property type="component" value="Unassembled WGS sequence"/>
</dbReference>
<evidence type="ECO:0000313" key="3">
    <source>
        <dbReference type="Proteomes" id="UP000008383"/>
    </source>
</evidence>
<dbReference type="GeneID" id="9583728"/>
<dbReference type="AlphaFoldDB" id="D4DLT5"/>
<comment type="caution">
    <text evidence="2">The sequence shown here is derived from an EMBL/GenBank/DDBJ whole genome shotgun (WGS) entry which is preliminary data.</text>
</comment>
<feature type="compositionally biased region" description="Basic residues" evidence="1">
    <location>
        <begin position="1"/>
        <end position="19"/>
    </location>
</feature>
<evidence type="ECO:0000256" key="1">
    <source>
        <dbReference type="SAM" id="MobiDB-lite"/>
    </source>
</evidence>
<feature type="compositionally biased region" description="Acidic residues" evidence="1">
    <location>
        <begin position="33"/>
        <end position="42"/>
    </location>
</feature>
<keyword evidence="3" id="KW-1185">Reference proteome</keyword>
<feature type="non-terminal residue" evidence="2">
    <location>
        <position position="1"/>
    </location>
</feature>
<feature type="compositionally biased region" description="Basic and acidic residues" evidence="1">
    <location>
        <begin position="147"/>
        <end position="157"/>
    </location>
</feature>
<feature type="region of interest" description="Disordered" evidence="1">
    <location>
        <begin position="1"/>
        <end position="42"/>
    </location>
</feature>
<name>D4DLT5_TRIVH</name>
<dbReference type="HOGENOM" id="CLU_1590450_0_0_1"/>
<dbReference type="EMBL" id="ACYE01000522">
    <property type="protein sequence ID" value="EFE37185.1"/>
    <property type="molecule type" value="Genomic_DNA"/>
</dbReference>
<sequence length="168" mass="18705">KKATTRAKKRKYREKHKKAKPDNPCWGSRREVEDEEEATEAEAEAPLGDIFFLASSIKQISKEEPFRLSAASAYSSSACYIHRPNTPPPPSLLPLSLPCLSFFRCTFASSSSSCPAGIKRDIYQRPSSLGSASDLLLVTRNNRRSITDIARRPKDPFDTAATRPPYLS</sequence>
<evidence type="ECO:0000313" key="2">
    <source>
        <dbReference type="EMBL" id="EFE37185.1"/>
    </source>
</evidence>
<proteinExistence type="predicted"/>
<gene>
    <name evidence="2" type="ORF">TRV_08159</name>
</gene>
<organism evidence="2 3">
    <name type="scientific">Trichophyton verrucosum (strain HKI 0517)</name>
    <dbReference type="NCBI Taxonomy" id="663202"/>
    <lineage>
        <taxon>Eukaryota</taxon>
        <taxon>Fungi</taxon>
        <taxon>Dikarya</taxon>
        <taxon>Ascomycota</taxon>
        <taxon>Pezizomycotina</taxon>
        <taxon>Eurotiomycetes</taxon>
        <taxon>Eurotiomycetidae</taxon>
        <taxon>Onygenales</taxon>
        <taxon>Arthrodermataceae</taxon>
        <taxon>Trichophyton</taxon>
    </lineage>
</organism>